<dbReference type="CDD" id="cd00009">
    <property type="entry name" value="AAA"/>
    <property type="match status" value="1"/>
</dbReference>
<dbReference type="InterPro" id="IPR032423">
    <property type="entry name" value="AAA_assoc_2"/>
</dbReference>
<evidence type="ECO:0000256" key="6">
    <source>
        <dbReference type="ARBA" id="ARBA00022840"/>
    </source>
</evidence>
<gene>
    <name evidence="8" type="ORF">EDM52_01775</name>
</gene>
<evidence type="ECO:0000259" key="7">
    <source>
        <dbReference type="SMART" id="SM00382"/>
    </source>
</evidence>
<dbReference type="OrthoDB" id="9778364at2"/>
<dbReference type="Pfam" id="PF12002">
    <property type="entry name" value="MgsA_C"/>
    <property type="match status" value="1"/>
</dbReference>
<accession>A0A3M8CNA4</accession>
<dbReference type="GO" id="GO:0003677">
    <property type="term" value="F:DNA binding"/>
    <property type="evidence" value="ECO:0007669"/>
    <property type="project" value="InterPro"/>
</dbReference>
<dbReference type="GO" id="GO:0008047">
    <property type="term" value="F:enzyme activator activity"/>
    <property type="evidence" value="ECO:0007669"/>
    <property type="project" value="TreeGrafter"/>
</dbReference>
<evidence type="ECO:0000256" key="4">
    <source>
        <dbReference type="ARBA" id="ARBA00022705"/>
    </source>
</evidence>
<evidence type="ECO:0000313" key="8">
    <source>
        <dbReference type="EMBL" id="RNB76941.1"/>
    </source>
</evidence>
<dbReference type="InterPro" id="IPR021886">
    <property type="entry name" value="MgsA_C"/>
</dbReference>
<keyword evidence="6" id="KW-0067">ATP-binding</keyword>
<dbReference type="SUPFAM" id="SSF48019">
    <property type="entry name" value="post-AAA+ oligomerization domain-like"/>
    <property type="match status" value="1"/>
</dbReference>
<dbReference type="PANTHER" id="PTHR13779">
    <property type="entry name" value="WERNER HELICASE-INTERACTING PROTEIN 1 FAMILY MEMBER"/>
    <property type="match status" value="1"/>
</dbReference>
<dbReference type="Gene3D" id="3.40.50.300">
    <property type="entry name" value="P-loop containing nucleotide triphosphate hydrolases"/>
    <property type="match status" value="1"/>
</dbReference>
<dbReference type="CDD" id="cd18139">
    <property type="entry name" value="HLD_clamp_RarA"/>
    <property type="match status" value="1"/>
</dbReference>
<dbReference type="FunFam" id="3.40.50.300:FF:000137">
    <property type="entry name" value="Replication-associated recombination protein A"/>
    <property type="match status" value="1"/>
</dbReference>
<dbReference type="PANTHER" id="PTHR13779:SF7">
    <property type="entry name" value="ATPASE WRNIP1"/>
    <property type="match status" value="1"/>
</dbReference>
<dbReference type="SMART" id="SM00382">
    <property type="entry name" value="AAA"/>
    <property type="match status" value="1"/>
</dbReference>
<dbReference type="FunFam" id="1.10.3710.10:FF:000003">
    <property type="entry name" value="ATPase, AAA family protein"/>
    <property type="match status" value="1"/>
</dbReference>
<dbReference type="RefSeq" id="WP_122907301.1">
    <property type="nucleotide sequence ID" value="NZ_CBCSBE010000016.1"/>
</dbReference>
<dbReference type="InterPro" id="IPR003959">
    <property type="entry name" value="ATPase_AAA_core"/>
</dbReference>
<dbReference type="SUPFAM" id="SSF52540">
    <property type="entry name" value="P-loop containing nucleoside triphosphate hydrolases"/>
    <property type="match status" value="1"/>
</dbReference>
<organism evidence="8 9">
    <name type="scientific">Brevibacillus invocatus</name>
    <dbReference type="NCBI Taxonomy" id="173959"/>
    <lineage>
        <taxon>Bacteria</taxon>
        <taxon>Bacillati</taxon>
        <taxon>Bacillota</taxon>
        <taxon>Bacilli</taxon>
        <taxon>Bacillales</taxon>
        <taxon>Paenibacillaceae</taxon>
        <taxon>Brevibacillus</taxon>
    </lineage>
</organism>
<dbReference type="GO" id="GO:0005524">
    <property type="term" value="F:ATP binding"/>
    <property type="evidence" value="ECO:0007669"/>
    <property type="project" value="UniProtKB-KW"/>
</dbReference>
<comment type="function">
    <text evidence="1">DNA-dependent ATPase that plays important roles in cellular responses to stalled DNA replication processes.</text>
</comment>
<proteinExistence type="inferred from homology"/>
<reference evidence="8 9" key="1">
    <citation type="submission" date="2018-10" db="EMBL/GenBank/DDBJ databases">
        <title>Phylogenomics of Brevibacillus.</title>
        <authorList>
            <person name="Dunlap C."/>
        </authorList>
    </citation>
    <scope>NUCLEOTIDE SEQUENCE [LARGE SCALE GENOMIC DNA]</scope>
    <source>
        <strain evidence="8 9">JCM 12215</strain>
    </source>
</reference>
<comment type="similarity">
    <text evidence="2">Belongs to the AAA ATPase family. RarA/MGS1/WRNIP1 subfamily.</text>
</comment>
<dbReference type="GO" id="GO:0016887">
    <property type="term" value="F:ATP hydrolysis activity"/>
    <property type="evidence" value="ECO:0007669"/>
    <property type="project" value="InterPro"/>
</dbReference>
<dbReference type="Pfam" id="PF16193">
    <property type="entry name" value="AAA_assoc_2"/>
    <property type="match status" value="1"/>
</dbReference>
<dbReference type="GO" id="GO:0000731">
    <property type="term" value="P:DNA synthesis involved in DNA repair"/>
    <property type="evidence" value="ECO:0007669"/>
    <property type="project" value="TreeGrafter"/>
</dbReference>
<dbReference type="FunFam" id="1.20.272.10:FF:000001">
    <property type="entry name" value="Putative AAA family ATPase"/>
    <property type="match status" value="1"/>
</dbReference>
<evidence type="ECO:0000313" key="9">
    <source>
        <dbReference type="Proteomes" id="UP000282028"/>
    </source>
</evidence>
<dbReference type="Gene3D" id="1.10.3710.10">
    <property type="entry name" value="DNA polymerase III clamp loader subunits, C-terminal domain"/>
    <property type="match status" value="1"/>
</dbReference>
<evidence type="ECO:0000256" key="5">
    <source>
        <dbReference type="ARBA" id="ARBA00022741"/>
    </source>
</evidence>
<dbReference type="AlphaFoldDB" id="A0A3M8CNA4"/>
<evidence type="ECO:0000256" key="3">
    <source>
        <dbReference type="ARBA" id="ARBA00020776"/>
    </source>
</evidence>
<dbReference type="Pfam" id="PF00004">
    <property type="entry name" value="AAA"/>
    <property type="match status" value="1"/>
</dbReference>
<dbReference type="Gene3D" id="1.20.272.10">
    <property type="match status" value="1"/>
</dbReference>
<keyword evidence="4" id="KW-0235">DNA replication</keyword>
<dbReference type="GO" id="GO:0006261">
    <property type="term" value="P:DNA-templated DNA replication"/>
    <property type="evidence" value="ECO:0007669"/>
    <property type="project" value="TreeGrafter"/>
</dbReference>
<comment type="caution">
    <text evidence="8">The sequence shown here is derived from an EMBL/GenBank/DDBJ whole genome shotgun (WGS) entry which is preliminary data.</text>
</comment>
<dbReference type="Proteomes" id="UP000282028">
    <property type="component" value="Unassembled WGS sequence"/>
</dbReference>
<dbReference type="FunFam" id="1.10.8.60:FF:000029">
    <property type="entry name" value="Replication-associated recombination protein A"/>
    <property type="match status" value="1"/>
</dbReference>
<evidence type="ECO:0000256" key="1">
    <source>
        <dbReference type="ARBA" id="ARBA00002393"/>
    </source>
</evidence>
<dbReference type="InterPro" id="IPR008921">
    <property type="entry name" value="DNA_pol3_clamp-load_cplx_C"/>
</dbReference>
<dbReference type="EMBL" id="RHHR01000003">
    <property type="protein sequence ID" value="RNB76941.1"/>
    <property type="molecule type" value="Genomic_DNA"/>
</dbReference>
<keyword evidence="9" id="KW-1185">Reference proteome</keyword>
<feature type="domain" description="AAA+ ATPase" evidence="7">
    <location>
        <begin position="54"/>
        <end position="171"/>
    </location>
</feature>
<dbReference type="GO" id="GO:0017116">
    <property type="term" value="F:single-stranded DNA helicase activity"/>
    <property type="evidence" value="ECO:0007669"/>
    <property type="project" value="TreeGrafter"/>
</dbReference>
<dbReference type="NCBIfam" id="NF009881">
    <property type="entry name" value="PRK13341.1-2"/>
    <property type="match status" value="1"/>
</dbReference>
<dbReference type="Gene3D" id="1.10.8.60">
    <property type="match status" value="1"/>
</dbReference>
<sequence>MDDLFTFAYEQQGGGAKQKPLAARMRPQSIQDVIGQSHIIAPGKLLRRAIEADQVSSLIFYGPPGTGKTTLAKVIARSTRSYFSELNAVTAGVGDIRKVVEEAKERLVMGGQRTTLFVDEIHRFNKSQQDALLPFVEEGTIILIGATTENPFFEVNAALLSRSQIFSLQPLTHEELEKVIERALKDTEQGLGELDVQIEPEAMEHLIHYAEGDARRLLNALELAVSTTSPGADGRITITLNVAVESIQRRAVRYDKSGDNHYDTISAFIKSIRGSDPDAALYWLARMIDAGEDPRFIARRLVISASEDIGNADPQAISVAISCFQAVELVGMPEGRIPLGQATTYLATAPKSNAAYNGINQALAHIQKEGHKPVPTHLRDSAYKGAAKLGHGKGYLYPHNYPYGYVHQQYLPDGLQVSFYDPKDHGYERHIRRFQEERQKLDSGRRAPGKSSE</sequence>
<name>A0A3M8CNA4_9BACL</name>
<dbReference type="InterPro" id="IPR003593">
    <property type="entry name" value="AAA+_ATPase"/>
</dbReference>
<dbReference type="InterPro" id="IPR051314">
    <property type="entry name" value="AAA_ATPase_RarA/MGS1/WRNIP1"/>
</dbReference>
<evidence type="ECO:0000256" key="2">
    <source>
        <dbReference type="ARBA" id="ARBA00008959"/>
    </source>
</evidence>
<dbReference type="InterPro" id="IPR027417">
    <property type="entry name" value="P-loop_NTPase"/>
</dbReference>
<keyword evidence="5" id="KW-0547">Nucleotide-binding</keyword>
<protein>
    <recommendedName>
        <fullName evidence="3">Replication-associated recombination protein A</fullName>
    </recommendedName>
</protein>